<dbReference type="Proteomes" id="UP000198953">
    <property type="component" value="Unassembled WGS sequence"/>
</dbReference>
<dbReference type="InterPro" id="IPR006121">
    <property type="entry name" value="HMA_dom"/>
</dbReference>
<dbReference type="GO" id="GO:0046872">
    <property type="term" value="F:metal ion binding"/>
    <property type="evidence" value="ECO:0007669"/>
    <property type="project" value="InterPro"/>
</dbReference>
<organism evidence="1 2">
    <name type="scientific">Nonomuraea pusilla</name>
    <dbReference type="NCBI Taxonomy" id="46177"/>
    <lineage>
        <taxon>Bacteria</taxon>
        <taxon>Bacillati</taxon>
        <taxon>Actinomycetota</taxon>
        <taxon>Actinomycetes</taxon>
        <taxon>Streptosporangiales</taxon>
        <taxon>Streptosporangiaceae</taxon>
        <taxon>Nonomuraea</taxon>
    </lineage>
</organism>
<reference evidence="1 2" key="1">
    <citation type="submission" date="2016-10" db="EMBL/GenBank/DDBJ databases">
        <authorList>
            <person name="de Groot N.N."/>
        </authorList>
    </citation>
    <scope>NUCLEOTIDE SEQUENCE [LARGE SCALE GENOMIC DNA]</scope>
    <source>
        <strain evidence="1 2">DSM 43357</strain>
    </source>
</reference>
<accession>A0A1H7QPT7</accession>
<protein>
    <submittedName>
        <fullName evidence="1">Copper chaperone CopZ</fullName>
    </submittedName>
</protein>
<dbReference type="SUPFAM" id="SSF55008">
    <property type="entry name" value="HMA, heavy metal-associated domain"/>
    <property type="match status" value="1"/>
</dbReference>
<dbReference type="STRING" id="46177.SAMN05660976_02629"/>
<evidence type="ECO:0000313" key="1">
    <source>
        <dbReference type="EMBL" id="SEL49714.1"/>
    </source>
</evidence>
<dbReference type="EMBL" id="FOBF01000005">
    <property type="protein sequence ID" value="SEL49714.1"/>
    <property type="molecule type" value="Genomic_DNA"/>
</dbReference>
<dbReference type="InterPro" id="IPR036163">
    <property type="entry name" value="HMA_dom_sf"/>
</dbReference>
<dbReference type="AlphaFoldDB" id="A0A1H7QPT7"/>
<dbReference type="OrthoDB" id="3540917at2"/>
<keyword evidence="2" id="KW-1185">Reference proteome</keyword>
<proteinExistence type="predicted"/>
<dbReference type="RefSeq" id="WP_055504538.1">
    <property type="nucleotide sequence ID" value="NZ_BBZG01000002.1"/>
</dbReference>
<dbReference type="Gene3D" id="3.30.70.100">
    <property type="match status" value="1"/>
</dbReference>
<dbReference type="CDD" id="cd00371">
    <property type="entry name" value="HMA"/>
    <property type="match status" value="1"/>
</dbReference>
<sequence length="77" mass="8134">MITVAYSLVAYRVDGLATDACDHCVGDIKAHLIQVPNVVGVDVTPSESRISILTDGPVDEHALRTALEEAGCRVTGK</sequence>
<gene>
    <name evidence="1" type="ORF">SAMN05660976_02629</name>
</gene>
<name>A0A1H7QPT7_9ACTN</name>
<evidence type="ECO:0000313" key="2">
    <source>
        <dbReference type="Proteomes" id="UP000198953"/>
    </source>
</evidence>